<keyword evidence="3" id="KW-0547">Nucleotide-binding</keyword>
<dbReference type="GO" id="GO:0016740">
    <property type="term" value="F:transferase activity"/>
    <property type="evidence" value="ECO:0007669"/>
    <property type="project" value="UniProtKB-KW"/>
</dbReference>
<dbReference type="OrthoDB" id="9795390at2"/>
<dbReference type="EMBL" id="LZKJ01000075">
    <property type="protein sequence ID" value="OBI48490.1"/>
    <property type="molecule type" value="Genomic_DNA"/>
</dbReference>
<dbReference type="Pfam" id="PF03109">
    <property type="entry name" value="ABC1"/>
    <property type="match status" value="1"/>
</dbReference>
<dbReference type="InterPro" id="IPR011009">
    <property type="entry name" value="Kinase-like_dom_sf"/>
</dbReference>
<evidence type="ECO:0000256" key="2">
    <source>
        <dbReference type="ARBA" id="ARBA00022679"/>
    </source>
</evidence>
<feature type="domain" description="ABC1 atypical kinase-like" evidence="5">
    <location>
        <begin position="93"/>
        <end position="308"/>
    </location>
</feature>
<protein>
    <submittedName>
        <fullName evidence="6">ABC transporter ATP-binding protein</fullName>
    </submittedName>
</protein>
<dbReference type="GO" id="GO:0005524">
    <property type="term" value="F:ATP binding"/>
    <property type="evidence" value="ECO:0007669"/>
    <property type="project" value="UniProtKB-KW"/>
</dbReference>
<dbReference type="PANTHER" id="PTHR43851:SF3">
    <property type="entry name" value="COENZYME Q8"/>
    <property type="match status" value="1"/>
</dbReference>
<organism evidence="6 7">
    <name type="scientific">Mycobacterium kyorinense</name>
    <dbReference type="NCBI Taxonomy" id="487514"/>
    <lineage>
        <taxon>Bacteria</taxon>
        <taxon>Bacillati</taxon>
        <taxon>Actinomycetota</taxon>
        <taxon>Actinomycetes</taxon>
        <taxon>Mycobacteriales</taxon>
        <taxon>Mycobacteriaceae</taxon>
        <taxon>Mycobacterium</taxon>
    </lineage>
</organism>
<evidence type="ECO:0000313" key="7">
    <source>
        <dbReference type="Proteomes" id="UP000093592"/>
    </source>
</evidence>
<evidence type="ECO:0000313" key="6">
    <source>
        <dbReference type="EMBL" id="OBI48490.1"/>
    </source>
</evidence>
<dbReference type="PANTHER" id="PTHR43851">
    <property type="match status" value="1"/>
</dbReference>
<accession>A0A1A2ZE36</accession>
<dbReference type="RefSeq" id="WP_065013908.1">
    <property type="nucleotide sequence ID" value="NZ_LZKJ01000075.1"/>
</dbReference>
<dbReference type="InterPro" id="IPR004147">
    <property type="entry name" value="ABC1_dom"/>
</dbReference>
<name>A0A1A2ZE36_9MYCO</name>
<dbReference type="SUPFAM" id="SSF56112">
    <property type="entry name" value="Protein kinase-like (PK-like)"/>
    <property type="match status" value="1"/>
</dbReference>
<keyword evidence="2" id="KW-0808">Transferase</keyword>
<proteinExistence type="inferred from homology"/>
<evidence type="ECO:0000256" key="1">
    <source>
        <dbReference type="ARBA" id="ARBA00009670"/>
    </source>
</evidence>
<evidence type="ECO:0000259" key="5">
    <source>
        <dbReference type="Pfam" id="PF03109"/>
    </source>
</evidence>
<sequence>MADIVRGRLGRVAKLAGLPAGVAGRAALGVGKRMTGKSKEEVNAELLEKAADELFQVLGELKGGAMKVGQALSVMEAAIPPQFADPFREALVKLQTEAPPLPAAKVHRVLDAQLGTKWRQRFESFDDNPVASASIGQVHKGTWKDGRTVAVKVQYPGADEALRADLKLIQRFSWVAKQIVPRADVDRLVSEVSERIEAELDYRQEAGYQRAFAKAFADDQKFFVPAVVASSPKVIISEWAEGRRLSTIIAEGTQDERNAVCSLLLEFTVSSPARVGLVHADPHPGNFMVLADGRLGVIDFGAVAEHPGGVPAEFGELLCWARDEQWDEAIRLLKKLGFMPQHYELTAEQLVEYLGPLWAYIDPLRSGEFHFTRRWFQKSAMITTDPLAEGFTDRFKVARQLTIPAGYVMLLRTLGGLLGVAVQLDAHVNYAALAERWLPGFFPPGEGHRTRATDDGHLPST</sequence>
<keyword evidence="4 6" id="KW-0067">ATP-binding</keyword>
<comment type="similarity">
    <text evidence="1">Belongs to the protein kinase superfamily. ADCK protein kinase family.</text>
</comment>
<dbReference type="Proteomes" id="UP000093592">
    <property type="component" value="Unassembled WGS sequence"/>
</dbReference>
<dbReference type="AlphaFoldDB" id="A0A1A2ZE36"/>
<dbReference type="InterPro" id="IPR051409">
    <property type="entry name" value="Atypical_kinase_ADCK"/>
</dbReference>
<gene>
    <name evidence="6" type="ORF">A5707_17760</name>
</gene>
<reference evidence="7" key="1">
    <citation type="submission" date="2016-06" db="EMBL/GenBank/DDBJ databases">
        <authorList>
            <person name="Sutton G."/>
            <person name="Brinkac L."/>
            <person name="Sanka R."/>
            <person name="Adams M."/>
            <person name="Lau E."/>
            <person name="Sam S."/>
            <person name="Sreng N."/>
            <person name="Him V."/>
            <person name="Kerleguer A."/>
            <person name="Cheng S."/>
        </authorList>
    </citation>
    <scope>NUCLEOTIDE SEQUENCE [LARGE SCALE GENOMIC DNA]</scope>
    <source>
        <strain evidence="7">E861</strain>
    </source>
</reference>
<evidence type="ECO:0000256" key="4">
    <source>
        <dbReference type="ARBA" id="ARBA00022840"/>
    </source>
</evidence>
<dbReference type="InterPro" id="IPR034646">
    <property type="entry name" value="ADCK3_dom"/>
</dbReference>
<comment type="caution">
    <text evidence="6">The sequence shown here is derived from an EMBL/GenBank/DDBJ whole genome shotgun (WGS) entry which is preliminary data.</text>
</comment>
<dbReference type="CDD" id="cd13970">
    <property type="entry name" value="ABC1_ADCK3"/>
    <property type="match status" value="1"/>
</dbReference>
<evidence type="ECO:0000256" key="3">
    <source>
        <dbReference type="ARBA" id="ARBA00022741"/>
    </source>
</evidence>